<dbReference type="AlphaFoldDB" id="A0A3B0UVR5"/>
<feature type="non-terminal residue" evidence="2">
    <location>
        <position position="66"/>
    </location>
</feature>
<evidence type="ECO:0000313" key="2">
    <source>
        <dbReference type="EMBL" id="VAW35188.1"/>
    </source>
</evidence>
<proteinExistence type="predicted"/>
<dbReference type="GO" id="GO:0043571">
    <property type="term" value="P:maintenance of CRISPR repeat elements"/>
    <property type="evidence" value="ECO:0007669"/>
    <property type="project" value="InterPro"/>
</dbReference>
<dbReference type="NCBIfam" id="TIGR01868">
    <property type="entry name" value="casD_Cas5e"/>
    <property type="match status" value="1"/>
</dbReference>
<dbReference type="Pfam" id="PF09704">
    <property type="entry name" value="Cas_Cas5d"/>
    <property type="match status" value="1"/>
</dbReference>
<name>A0A3B0UVR5_9ZZZZ</name>
<dbReference type="GO" id="GO:0051607">
    <property type="term" value="P:defense response to virus"/>
    <property type="evidence" value="ECO:0007669"/>
    <property type="project" value="UniProtKB-KW"/>
</dbReference>
<organism evidence="2">
    <name type="scientific">hydrothermal vent metagenome</name>
    <dbReference type="NCBI Taxonomy" id="652676"/>
    <lineage>
        <taxon>unclassified sequences</taxon>
        <taxon>metagenomes</taxon>
        <taxon>ecological metagenomes</taxon>
    </lineage>
</organism>
<keyword evidence="1" id="KW-0051">Antiviral defense</keyword>
<dbReference type="Gene3D" id="3.30.70.2660">
    <property type="match status" value="1"/>
</dbReference>
<dbReference type="GO" id="GO:0003723">
    <property type="term" value="F:RNA binding"/>
    <property type="evidence" value="ECO:0007669"/>
    <property type="project" value="InterPro"/>
</dbReference>
<reference evidence="2" key="1">
    <citation type="submission" date="2018-06" db="EMBL/GenBank/DDBJ databases">
        <authorList>
            <person name="Zhirakovskaya E."/>
        </authorList>
    </citation>
    <scope>NUCLEOTIDE SEQUENCE</scope>
</reference>
<accession>A0A3B0UVR5</accession>
<dbReference type="InterPro" id="IPR013422">
    <property type="entry name" value="CRISPR-assoc_prot_Cas5_N"/>
</dbReference>
<dbReference type="InterPro" id="IPR010147">
    <property type="entry name" value="CRISPR-assoc_prot_CasD"/>
</dbReference>
<dbReference type="EMBL" id="UOEU01000577">
    <property type="protein sequence ID" value="VAW35188.1"/>
    <property type="molecule type" value="Genomic_DNA"/>
</dbReference>
<dbReference type="InterPro" id="IPR021124">
    <property type="entry name" value="CRISPR-assoc_prot_Cas5"/>
</dbReference>
<protein>
    <recommendedName>
        <fullName evidence="3">CRISPR-associated protein, Cas5e family</fullName>
    </recommendedName>
</protein>
<evidence type="ECO:0008006" key="3">
    <source>
        <dbReference type="Google" id="ProtNLM"/>
    </source>
</evidence>
<dbReference type="NCBIfam" id="TIGR02593">
    <property type="entry name" value="CRISPR_cas5"/>
    <property type="match status" value="1"/>
</dbReference>
<sequence length="66" mass="7093">MPTLLLRCVAPLQSWDTQSNFGVRTSGREPSKSGIVGLLCAALGRPRTEPVADLAALQMGVRVDRE</sequence>
<evidence type="ECO:0000256" key="1">
    <source>
        <dbReference type="ARBA" id="ARBA00023118"/>
    </source>
</evidence>
<gene>
    <name evidence="2" type="ORF">MNBD_CHLOROFLEXI01-3203</name>
</gene>